<evidence type="ECO:0000259" key="4">
    <source>
        <dbReference type="Pfam" id="PF26010"/>
    </source>
</evidence>
<gene>
    <name evidence="5" type="ORF">EMWEY_00049320</name>
</gene>
<keyword evidence="2" id="KW-1133">Transmembrane helix</keyword>
<feature type="compositionally biased region" description="Basic and acidic residues" evidence="1">
    <location>
        <begin position="1184"/>
        <end position="1194"/>
    </location>
</feature>
<feature type="region of interest" description="Disordered" evidence="1">
    <location>
        <begin position="2615"/>
        <end position="2645"/>
    </location>
</feature>
<feature type="region of interest" description="Disordered" evidence="1">
    <location>
        <begin position="27"/>
        <end position="73"/>
    </location>
</feature>
<feature type="transmembrane region" description="Helical" evidence="2">
    <location>
        <begin position="2109"/>
        <end position="2129"/>
    </location>
</feature>
<feature type="region of interest" description="Disordered" evidence="1">
    <location>
        <begin position="340"/>
        <end position="377"/>
    </location>
</feature>
<dbReference type="OrthoDB" id="347617at2759"/>
<reference evidence="5" key="2">
    <citation type="submission" date="2013-10" db="EMBL/GenBank/DDBJ databases">
        <authorList>
            <person name="Aslett M."/>
        </authorList>
    </citation>
    <scope>NUCLEOTIDE SEQUENCE [LARGE SCALE GENOMIC DNA]</scope>
    <source>
        <strain evidence="5">Weybridge</strain>
    </source>
</reference>
<feature type="compositionally biased region" description="Pro residues" evidence="1">
    <location>
        <begin position="269"/>
        <end position="278"/>
    </location>
</feature>
<feature type="region of interest" description="Disordered" evidence="1">
    <location>
        <begin position="1310"/>
        <end position="1333"/>
    </location>
</feature>
<feature type="compositionally biased region" description="Polar residues" evidence="1">
    <location>
        <begin position="1311"/>
        <end position="1328"/>
    </location>
</feature>
<feature type="domain" description="DUF8003" evidence="4">
    <location>
        <begin position="1880"/>
        <end position="1935"/>
    </location>
</feature>
<feature type="chain" id="PRO_5004673351" evidence="3">
    <location>
        <begin position="25"/>
        <end position="2895"/>
    </location>
</feature>
<dbReference type="OMA" id="NILDYRC"/>
<feature type="region of interest" description="Disordered" evidence="1">
    <location>
        <begin position="2444"/>
        <end position="2486"/>
    </location>
</feature>
<keyword evidence="3" id="KW-0732">Signal</keyword>
<feature type="compositionally biased region" description="Polar residues" evidence="1">
    <location>
        <begin position="2742"/>
        <end position="2755"/>
    </location>
</feature>
<evidence type="ECO:0000256" key="1">
    <source>
        <dbReference type="SAM" id="MobiDB-lite"/>
    </source>
</evidence>
<feature type="region of interest" description="Disordered" evidence="1">
    <location>
        <begin position="571"/>
        <end position="594"/>
    </location>
</feature>
<evidence type="ECO:0000256" key="2">
    <source>
        <dbReference type="SAM" id="Phobius"/>
    </source>
</evidence>
<feature type="region of interest" description="Disordered" evidence="1">
    <location>
        <begin position="2834"/>
        <end position="2861"/>
    </location>
</feature>
<feature type="region of interest" description="Disordered" evidence="1">
    <location>
        <begin position="1626"/>
        <end position="1648"/>
    </location>
</feature>
<accession>U6M5E2</accession>
<feature type="region of interest" description="Disordered" evidence="1">
    <location>
        <begin position="1673"/>
        <end position="1714"/>
    </location>
</feature>
<feature type="region of interest" description="Disordered" evidence="1">
    <location>
        <begin position="256"/>
        <end position="287"/>
    </location>
</feature>
<dbReference type="PANTHER" id="PTHR31513">
    <property type="entry name" value="EPHRIN TYPE-B RECEPTOR"/>
    <property type="match status" value="1"/>
</dbReference>
<feature type="signal peptide" evidence="3">
    <location>
        <begin position="1"/>
        <end position="24"/>
    </location>
</feature>
<feature type="compositionally biased region" description="Polar residues" evidence="1">
    <location>
        <begin position="1680"/>
        <end position="1690"/>
    </location>
</feature>
<feature type="compositionally biased region" description="Basic and acidic residues" evidence="1">
    <location>
        <begin position="2630"/>
        <end position="2641"/>
    </location>
</feature>
<feature type="region of interest" description="Disordered" evidence="1">
    <location>
        <begin position="687"/>
        <end position="747"/>
    </location>
</feature>
<feature type="region of interest" description="Disordered" evidence="1">
    <location>
        <begin position="1787"/>
        <end position="1825"/>
    </location>
</feature>
<protein>
    <submittedName>
        <fullName evidence="5">WD domain-containing protein, putative</fullName>
    </submittedName>
</protein>
<dbReference type="InterPro" id="IPR058316">
    <property type="entry name" value="DUF8003"/>
</dbReference>
<evidence type="ECO:0000313" key="6">
    <source>
        <dbReference type="Proteomes" id="UP000030763"/>
    </source>
</evidence>
<dbReference type="PANTHER" id="PTHR31513:SF2">
    <property type="entry name" value="MRAZ"/>
    <property type="match status" value="1"/>
</dbReference>
<dbReference type="Proteomes" id="UP000030763">
    <property type="component" value="Unassembled WGS sequence"/>
</dbReference>
<keyword evidence="6" id="KW-1185">Reference proteome</keyword>
<dbReference type="EMBL" id="HG719575">
    <property type="protein sequence ID" value="CDJ58283.1"/>
    <property type="molecule type" value="Genomic_DNA"/>
</dbReference>
<dbReference type="GeneID" id="25338918"/>
<reference evidence="5" key="1">
    <citation type="submission" date="2013-10" db="EMBL/GenBank/DDBJ databases">
        <title>Genomic analysis of the causative agents of coccidiosis in chickens.</title>
        <authorList>
            <person name="Reid A.J."/>
            <person name="Blake D."/>
            <person name="Billington K."/>
            <person name="Browne H."/>
            <person name="Dunn M."/>
            <person name="Hung S."/>
            <person name="Kawahara F."/>
            <person name="Miranda-Saavedra D."/>
            <person name="Mourier T."/>
            <person name="Nagra H."/>
            <person name="Otto T.D."/>
            <person name="Rawlings N."/>
            <person name="Sanchez A."/>
            <person name="Sanders M."/>
            <person name="Subramaniam C."/>
            <person name="Tay Y."/>
            <person name="Dear P."/>
            <person name="Doerig C."/>
            <person name="Gruber A."/>
            <person name="Parkinson J."/>
            <person name="Shirley M."/>
            <person name="Wan K.L."/>
            <person name="Berriman M."/>
            <person name="Tomley F."/>
            <person name="Pain A."/>
        </authorList>
    </citation>
    <scope>NUCLEOTIDE SEQUENCE [LARGE SCALE GENOMIC DNA]</scope>
    <source>
        <strain evidence="5">Weybridge</strain>
    </source>
</reference>
<dbReference type="Pfam" id="PF26010">
    <property type="entry name" value="DUF8003"/>
    <property type="match status" value="1"/>
</dbReference>
<feature type="compositionally biased region" description="Low complexity" evidence="1">
    <location>
        <begin position="257"/>
        <end position="268"/>
    </location>
</feature>
<keyword evidence="2" id="KW-0472">Membrane</keyword>
<sequence length="2895" mass="298095">MALSCRLVSFSVWLLCLWVAPGAPQPSSPQQILSPPMPSPPAGAFDKSPGTAPPTRSLTKESPKASRGASPTLQDVCGAPEDLAACDIVRDGVCIISGGYLRLMRRRRWRGKWRTLKGAPRGPPEPRWVDGLRIVSGGDIEVRGAVVKCDGAAGAAEARAVWGLRRRLRGRKGALVSSRGLRHLGLNRDGGTVSLGASLASRGLHVLTQRIELCARGSIRLLGPAKLHCSETVLWAGDNVTIGEAAEVTASATVSLRGPLSPRGSRTPPRGPSSPPGGPSSDDNSFAALAASPTLDNVAAFLRQQLALGASVVDVGSGGHGGEAIRGNLDRAAVRSIHDAAAAPAAAENEEGPSPGTLHKSPGDPQPRGGSHGGLGGVLTDRCSASAFSSPVRAPAALRGDVFLPLVAGEAGVLYKSGVGGPLGSLQDDWSVPSAQGNEHRGAPRGGGLVVVVAGRQLSVEGQISSSGEPGWGCEAQGTPSPKGLRQARSAATAPDVGLKSWRGAAPLKILFGNLFRRSAEGTQAVGSGPATESAAGSEEATCATAGSGGSILLMGESVVFPSPMRSGRVSAAGGGCTRGRPEAWEGASGDPTSMVTGTQEAAIGGLCAAGGGGRIAIYAEQPHPLDPVVLAPGGCALRSSRLDLLPCLCGGGGTIYSRAHRRLVVANKLTAIAAAAVAAATATVNLSPSRWGPGTRGQQASPHAFDPKAKEGQEGTGSPWIGDARDAGGAPPDMVLGPSELSPGGTPSGLEALAVLSVQPTPLPVPLYAPTLTLAVEAAVVTLRGRKQRGGGAHVAADSMEDPLSASDTQQPRVVVGSLLLHGGTRGSALHVLSPLHLHTAEGSLRLRQRSSLVLAPCGNSEEEGTGSTEGAPCMQRGVATSSNPLLGPTSLVVSSAASLSVGEGAAVHIVPGGRTFHCGGRDPGAAGASQQHGVQETGPVAVGLLAGEQLLLHGTISLGAAPSDCLPAPLRKTPVLLFGGREVSLRGEQQLDRLILLSQGIVTLAGSCTVGGPHRCNAQPIPLIYGRPAAGSQASSPRSSICDTLEEYTKIHVAPHLQSVAEAASFAATQMTPERYPAAEEELLATSQPFPSSLITAPSAIRDLQVGATRSLPSGTEGQASNTFQAFGRRCALSAFANKELAEETSLHETRFQRLIRCVRGLVIDGEQTALVGSDIPSLLSRRQEPSTDKRPAGVYEPLAKGDSSFVGKRPLTSESPHVDPLGRVWELASMGLNEPRGTLRRGRRLLEERLSQLLKPDISPDSLEQLPLEARPVPPYPSTVSREEAKTTEAAADEAARAVAAAAEADLFSSQGTPVQQETKQSANRESAERAAPALAPLGIPSFLWRSLSSLVPLEFERPTRSASGCSGGILAVGEETATREYRPTNLSALSAVEASSLLHGGKAPWSYLDAAIFAGESLLVEPGASLVGGGLLLCGSRGNTQLRGVVDASRRGCQPLHGPGAGSRGVAGEASLSGIDLSSGSSGADQAALCGGGGGAHLGSGGDGVHALTGKPCRGSGGLSYDRGPRITLPDKLSVVGTPSPEEGSLTENVPVLFAPTTSASGGGGELARAGSGGGFVWVQGQTVTVDGQIMADGGGGEPMQEAIIDVEVDPDKCPPRSSPIVETFKAPPDGIEEANPIGSDTASGGIYSGSVTGVGSAPADVLQKSEPALRPASRMASSKQRSLAQGTPEAAKWGTADPHAPSEGTPTLDSVSCQLSGILADPAQLGQGGGAGGSVIIEAGALMGHGTISAQGGHGGRCTGGGGGGGAIHFLWETSSLYWNRSAPAQQEREPGRSETGTITRPIGKEVAEDGEGEGTPQVPEAYVPWLKPLDYAGGFVGSLNIGGGASDPSPACAPLQLPLGHRGSPGELRSPLGCPPGYAGWNCSPCPVGFYSLGGGTACISCKNKPSDDAIYTREGVGHPQCPFACAAGLPDASINPKCLPPLLFILDRLLSFGVLVPTGAICIALLGLGALFRGLAWRQGQQGCAYGALFGLLSPGSPPDEGGMENAATPSGFGGLQPSPSNSLGYVVGSKEKRLMHLAVHHLTYEDLPFHVLRIYLHGRNSPDSPWGLDGQPPPFLDPLITPHRFAAFAAAANSVCGFNRYFVLVYWALSFLYPALAALLLRSARSRRADKMIALCSALSGVPSGIGEGGLRSSLRWGRRRPWISFLPFLRYSRGVGRHTGSEISGAVSFWRSIRAREISFALKFGCDPDCTLGFVDVLDLDRNILDYRCSPQLPMVLLIQGDGKLVPFSLSRGLRTPGALGASQRDGSAADPLQGALEELASPSVWACIANFFSSKVKELTAEELSSLRAYTGGRRGCGNPKEGAIPEKWGPDSNTWPGAREPGACTPERDAPADYWTAIPFLRCGRCGKLQLPPAPGGSGGKALDMLMGGPVYALRTVARLSEGIRLLSDRILRPHGIGAAVVVLASHGFVSRSDGVKRETGAPEDTRKLRTAAPKRDIRRPPLPPEERKRREGVQHLATGSVKALYGDAGSQVFQRPFGTSRLLLRAASSPSALLDSLRRSGSPQDVGDVAYEAKCNGGSVAGLESVMEGRVGAEKWVTTTSLEALSTSTQQQAATSPSRCTWEQSTATVETEAALALVITEEAPQPSGEASQPTLGTWERKASSGEGHEPVVVPTFPPLSSMVITSPLDPRRLSLSNPTLAPYTAAAATSLQKSVTYWGSGPALPASYNSGPLGGSTSLRQSFDRPVIPSPKHHVQGGMSGARLAAGSFSDLSSPESQSSTYIPPQGPVPGDAKESQGEVLSGPVMSLAEAARRSAGADAQHLRDAVQALQKSALAKLGTGPHGAGADTSNEDSGIISRVTTGAAGPETDIDQRPLLDDSASPNNPQAGGFKFLSPLRLAWRRLRLRSTSTEMARHVCHTGRN</sequence>
<name>U6M5E2_EIMMA</name>
<feature type="region of interest" description="Disordered" evidence="1">
    <location>
        <begin position="2330"/>
        <end position="2358"/>
    </location>
</feature>
<organism evidence="5 6">
    <name type="scientific">Eimeria maxima</name>
    <name type="common">Coccidian parasite</name>
    <dbReference type="NCBI Taxonomy" id="5804"/>
    <lineage>
        <taxon>Eukaryota</taxon>
        <taxon>Sar</taxon>
        <taxon>Alveolata</taxon>
        <taxon>Apicomplexa</taxon>
        <taxon>Conoidasida</taxon>
        <taxon>Coccidia</taxon>
        <taxon>Eucoccidiorida</taxon>
        <taxon>Eimeriorina</taxon>
        <taxon>Eimeriidae</taxon>
        <taxon>Eimeria</taxon>
    </lineage>
</organism>
<feature type="transmembrane region" description="Helical" evidence="2">
    <location>
        <begin position="1956"/>
        <end position="1979"/>
    </location>
</feature>
<feature type="compositionally biased region" description="Basic and acidic residues" evidence="1">
    <location>
        <begin position="2445"/>
        <end position="2485"/>
    </location>
</feature>
<evidence type="ECO:0000256" key="3">
    <source>
        <dbReference type="SAM" id="SignalP"/>
    </source>
</evidence>
<dbReference type="RefSeq" id="XP_013334929.1">
    <property type="nucleotide sequence ID" value="XM_013479475.1"/>
</dbReference>
<feature type="region of interest" description="Disordered" evidence="1">
    <location>
        <begin position="2737"/>
        <end position="2772"/>
    </location>
</feature>
<proteinExistence type="predicted"/>
<feature type="region of interest" description="Disordered" evidence="1">
    <location>
        <begin position="463"/>
        <end position="491"/>
    </location>
</feature>
<dbReference type="VEuPathDB" id="ToxoDB:EMWEY_00049320"/>
<feature type="region of interest" description="Disordered" evidence="1">
    <location>
        <begin position="1260"/>
        <end position="1288"/>
    </location>
</feature>
<evidence type="ECO:0000313" key="5">
    <source>
        <dbReference type="EMBL" id="CDJ58283.1"/>
    </source>
</evidence>
<feature type="region of interest" description="Disordered" evidence="1">
    <location>
        <begin position="1183"/>
        <end position="1217"/>
    </location>
</feature>
<keyword evidence="2" id="KW-0812">Transmembrane</keyword>